<name>A0A939DR31_9ALTE</name>
<proteinExistence type="predicted"/>
<dbReference type="RefSeq" id="WP_206575531.1">
    <property type="nucleotide sequence ID" value="NZ_JAFKCV010000018.1"/>
</dbReference>
<dbReference type="EMBL" id="JAFKCV010000018">
    <property type="protein sequence ID" value="MBN7827418.1"/>
    <property type="molecule type" value="Genomic_DNA"/>
</dbReference>
<dbReference type="NCBIfam" id="TIGR04219">
    <property type="entry name" value="OMP_w_GlyGly"/>
    <property type="match status" value="1"/>
</dbReference>
<gene>
    <name evidence="2" type="ORF">J0A66_19470</name>
</gene>
<keyword evidence="1" id="KW-0732">Signal</keyword>
<feature type="signal peptide" evidence="1">
    <location>
        <begin position="1"/>
        <end position="22"/>
    </location>
</feature>
<accession>A0A939DR31</accession>
<reference evidence="2" key="1">
    <citation type="submission" date="2021-03" db="EMBL/GenBank/DDBJ databases">
        <title>novel species isolated from a fishpond in China.</title>
        <authorList>
            <person name="Lu H."/>
            <person name="Cai Z."/>
        </authorList>
    </citation>
    <scope>NUCLEOTIDE SEQUENCE</scope>
    <source>
        <strain evidence="2">JCM 30855</strain>
    </source>
</reference>
<evidence type="ECO:0000313" key="3">
    <source>
        <dbReference type="Proteomes" id="UP000664654"/>
    </source>
</evidence>
<comment type="caution">
    <text evidence="2">The sequence shown here is derived from an EMBL/GenBank/DDBJ whole genome shotgun (WGS) entry which is preliminary data.</text>
</comment>
<sequence>MTLNRFAYLPVLGACLMMPAHADTLLGLYAGAQGWDTSADGGFANSSDVTEFSLSDETLGTFYLALEHPVPLLPNLKVRSMKLDNTGNATLSDSFEFGGEVYPANTMLNTQMEIDAIDYILYYELFDNDIVSFDFGLNAKDVDGFISVADAADPSLEASQVFSGIVPLVYGKLEVGMPLTGWGLLAEGNFLSIDDSTLYDYQAAVTYRMLDNLAVDLTLQLGYRAFVLELDDLDNTYTDLRFKGPYAGLEVHF</sequence>
<organism evidence="2 3">
    <name type="scientific">Bowmanella dokdonensis</name>
    <dbReference type="NCBI Taxonomy" id="751969"/>
    <lineage>
        <taxon>Bacteria</taxon>
        <taxon>Pseudomonadati</taxon>
        <taxon>Pseudomonadota</taxon>
        <taxon>Gammaproteobacteria</taxon>
        <taxon>Alteromonadales</taxon>
        <taxon>Alteromonadaceae</taxon>
        <taxon>Bowmanella</taxon>
    </lineage>
</organism>
<evidence type="ECO:0000313" key="2">
    <source>
        <dbReference type="EMBL" id="MBN7827418.1"/>
    </source>
</evidence>
<evidence type="ECO:0000256" key="1">
    <source>
        <dbReference type="SAM" id="SignalP"/>
    </source>
</evidence>
<dbReference type="InterPro" id="IPR026387">
    <property type="entry name" value="OMP_w_GlyGly"/>
</dbReference>
<keyword evidence="3" id="KW-1185">Reference proteome</keyword>
<dbReference type="Proteomes" id="UP000664654">
    <property type="component" value="Unassembled WGS sequence"/>
</dbReference>
<dbReference type="AlphaFoldDB" id="A0A939DR31"/>
<protein>
    <submittedName>
        <fullName evidence="2">TIGR04219 family outer membrane beta-barrel protein</fullName>
    </submittedName>
</protein>
<feature type="chain" id="PRO_5036791116" evidence="1">
    <location>
        <begin position="23"/>
        <end position="253"/>
    </location>
</feature>